<evidence type="ECO:0000256" key="5">
    <source>
        <dbReference type="ARBA" id="ARBA00022729"/>
    </source>
</evidence>
<dbReference type="SUPFAM" id="SSF53706">
    <property type="entry name" value="Formate dehydrogenase/DMSO reductase, domains 1-3"/>
    <property type="match status" value="1"/>
</dbReference>
<dbReference type="Pfam" id="PF01568">
    <property type="entry name" value="Molydop_binding"/>
    <property type="match status" value="1"/>
</dbReference>
<dbReference type="Proteomes" id="UP001430755">
    <property type="component" value="Unassembled WGS sequence"/>
</dbReference>
<keyword evidence="8" id="KW-0411">Iron-sulfur</keyword>
<dbReference type="Pfam" id="PF00384">
    <property type="entry name" value="Molybdopterin"/>
    <property type="match status" value="1"/>
</dbReference>
<dbReference type="Gene3D" id="2.40.40.20">
    <property type="match status" value="1"/>
</dbReference>
<reference evidence="11" key="1">
    <citation type="submission" date="2021-11" db="EMBL/GenBank/DDBJ databases">
        <title>A Novel Adlercreutzia Species, isolated from a Allomyrina dichotoma larva feces.</title>
        <authorList>
            <person name="Suh M.K."/>
        </authorList>
    </citation>
    <scope>NUCLEOTIDE SEQUENCE</scope>
    <source>
        <strain evidence="11">JBNU-10</strain>
    </source>
</reference>
<dbReference type="RefSeq" id="WP_242165190.1">
    <property type="nucleotide sequence ID" value="NZ_JAJMLW010000002.1"/>
</dbReference>
<feature type="domain" description="4Fe-4S Mo/W bis-MGD-type" evidence="10">
    <location>
        <begin position="47"/>
        <end position="104"/>
    </location>
</feature>
<dbReference type="EMBL" id="JAJMLW010000002">
    <property type="protein sequence ID" value="MCI2242209.1"/>
    <property type="molecule type" value="Genomic_DNA"/>
</dbReference>
<evidence type="ECO:0000313" key="12">
    <source>
        <dbReference type="Proteomes" id="UP001430755"/>
    </source>
</evidence>
<feature type="signal peptide" evidence="9">
    <location>
        <begin position="1"/>
        <end position="26"/>
    </location>
</feature>
<dbReference type="PANTHER" id="PTHR43742:SF9">
    <property type="entry name" value="TETRATHIONATE REDUCTASE SUBUNIT A"/>
    <property type="match status" value="1"/>
</dbReference>
<dbReference type="PANTHER" id="PTHR43742">
    <property type="entry name" value="TRIMETHYLAMINE-N-OXIDE REDUCTASE"/>
    <property type="match status" value="1"/>
</dbReference>
<keyword evidence="12" id="KW-1185">Reference proteome</keyword>
<name>A0ABS9WH65_9ACTN</name>
<proteinExistence type="inferred from homology"/>
<dbReference type="Gene3D" id="3.30.200.210">
    <property type="match status" value="1"/>
</dbReference>
<evidence type="ECO:0000256" key="1">
    <source>
        <dbReference type="ARBA" id="ARBA00010312"/>
    </source>
</evidence>
<evidence type="ECO:0000256" key="9">
    <source>
        <dbReference type="SAM" id="SignalP"/>
    </source>
</evidence>
<evidence type="ECO:0000256" key="7">
    <source>
        <dbReference type="ARBA" id="ARBA00023004"/>
    </source>
</evidence>
<keyword evidence="4" id="KW-0479">Metal-binding</keyword>
<dbReference type="InterPro" id="IPR006963">
    <property type="entry name" value="Mopterin_OxRdtase_4Fe-4S_dom"/>
</dbReference>
<dbReference type="InterPro" id="IPR006311">
    <property type="entry name" value="TAT_signal"/>
</dbReference>
<dbReference type="PROSITE" id="PS51318">
    <property type="entry name" value="TAT"/>
    <property type="match status" value="1"/>
</dbReference>
<sequence length="893" mass="98960">MGMLSTTSTRRTFLKGAALSAAAALGAGLTLDGAATLAEADEGPAQEKWVKTFCGTCIFTNCGMEVKVVNGVATEIRGNKDHPANQGTMCPRGAAQLMNLYDPYRCKVPVKRTNPEKGLDVDPQWQEIPLEEAKEIIFTKMEECYAKDPRRHMFMYGFGDTLHEGPYQKTYTAIMGTPNYAMSCGPLCEVHHAPQLFNNTFIDRVDVGHCNYLITLGRNMGASAAFASGPSRAMADAWKRGMKTVVVDPHCNVEASHGEWLPIRPGGDMAFCMAMINVLLHELNVYDGPYLRERTNLPYLIQEDQDYYRNPETGKPMMWDAAEGVAKDYDAEFGEVALEGAYTVNGTPVETAFEKIKASVKDTTPEWAEGKTGISAEDIRRVTTEFAEAAQIGSTIVIDGVEMPYRPVCLAAGRGSANTMQGQRTYIVADTVNMLVGALGVPGSLIHVEHPKFEVEDGVILPEKLTTYLEKYDAGFTIPFNDMTGKQFSALARFPVLTTAMGAIVDPAKYFVDYDIDVLFPIGSNGFMADTDRDLFVQAYKKVPFIFTTGLLMDECSLFCDVILPEHSSLERQQIHPIEEIMTAGVDSLRVGGVNYKESPVEHVYDTVQFEEFVMELAYRLGRGPQLNMTTSGFFGLMGTPYQLDPTKRYTYAEVLDRYLKATTKDDGKGIDWFRENGFWTFERPVEDCYDYCIQGAGRLPVYDHRDLMVGRHLKANCEKWGVEQPGWEGRMDEVYAEYTPVPEWHENSLTASTDDGFDLYCVNWKISPRILGLGGADNNVWLREVVENHEFDDLCIQINPLAAEARGLKTGDKVLVESQFGGTAEGVVKVTGLIREDCLGFPAQGGHVSKFLNPAAQRGTNYNQLLSAKDGDYFTVSGSISIASRVKIRKAE</sequence>
<comment type="caution">
    <text evidence="11">The sequence shown here is derived from an EMBL/GenBank/DDBJ whole genome shotgun (WGS) entry which is preliminary data.</text>
</comment>
<dbReference type="InterPro" id="IPR006657">
    <property type="entry name" value="MoPterin_dinucl-bd_dom"/>
</dbReference>
<dbReference type="InterPro" id="IPR050612">
    <property type="entry name" value="Prok_Mopterin_Oxidored"/>
</dbReference>
<feature type="chain" id="PRO_5045955716" evidence="9">
    <location>
        <begin position="27"/>
        <end position="893"/>
    </location>
</feature>
<evidence type="ECO:0000256" key="4">
    <source>
        <dbReference type="ARBA" id="ARBA00022723"/>
    </source>
</evidence>
<evidence type="ECO:0000259" key="10">
    <source>
        <dbReference type="PROSITE" id="PS51669"/>
    </source>
</evidence>
<protein>
    <submittedName>
        <fullName evidence="11">Molybdopterin-dependent oxidoreductase</fullName>
    </submittedName>
</protein>
<keyword evidence="5 9" id="KW-0732">Signal</keyword>
<evidence type="ECO:0000313" key="11">
    <source>
        <dbReference type="EMBL" id="MCI2242209.1"/>
    </source>
</evidence>
<dbReference type="PROSITE" id="PS51669">
    <property type="entry name" value="4FE4S_MOW_BIS_MGD"/>
    <property type="match status" value="1"/>
</dbReference>
<dbReference type="Pfam" id="PF04879">
    <property type="entry name" value="Molybdop_Fe4S4"/>
    <property type="match status" value="1"/>
</dbReference>
<keyword evidence="6" id="KW-0560">Oxidoreductase</keyword>
<keyword evidence="2" id="KW-0004">4Fe-4S</keyword>
<dbReference type="Gene3D" id="3.40.228.10">
    <property type="entry name" value="Dimethylsulfoxide Reductase, domain 2"/>
    <property type="match status" value="1"/>
</dbReference>
<accession>A0ABS9WH65</accession>
<dbReference type="InterPro" id="IPR009010">
    <property type="entry name" value="Asp_de-COase-like_dom_sf"/>
</dbReference>
<evidence type="ECO:0000256" key="2">
    <source>
        <dbReference type="ARBA" id="ARBA00022485"/>
    </source>
</evidence>
<dbReference type="SMART" id="SM00926">
    <property type="entry name" value="Molybdop_Fe4S4"/>
    <property type="match status" value="1"/>
</dbReference>
<keyword evidence="7" id="KW-0408">Iron</keyword>
<evidence type="ECO:0000256" key="8">
    <source>
        <dbReference type="ARBA" id="ARBA00023014"/>
    </source>
</evidence>
<gene>
    <name evidence="11" type="ORF">LPT13_07575</name>
</gene>
<comment type="similarity">
    <text evidence="1">Belongs to the prokaryotic molybdopterin-containing oxidoreductase family.</text>
</comment>
<organism evidence="11 12">
    <name type="scientific">Adlercreutzia faecimuris</name>
    <dbReference type="NCBI Taxonomy" id="2897341"/>
    <lineage>
        <taxon>Bacteria</taxon>
        <taxon>Bacillati</taxon>
        <taxon>Actinomycetota</taxon>
        <taxon>Coriobacteriia</taxon>
        <taxon>Eggerthellales</taxon>
        <taxon>Eggerthellaceae</taxon>
        <taxon>Adlercreutzia</taxon>
    </lineage>
</organism>
<evidence type="ECO:0000256" key="6">
    <source>
        <dbReference type="ARBA" id="ARBA00023002"/>
    </source>
</evidence>
<dbReference type="InterPro" id="IPR006656">
    <property type="entry name" value="Mopterin_OxRdtase"/>
</dbReference>
<keyword evidence="3" id="KW-0500">Molybdenum</keyword>
<dbReference type="SUPFAM" id="SSF50692">
    <property type="entry name" value="ADC-like"/>
    <property type="match status" value="1"/>
</dbReference>
<evidence type="ECO:0000256" key="3">
    <source>
        <dbReference type="ARBA" id="ARBA00022505"/>
    </source>
</evidence>
<dbReference type="Gene3D" id="3.40.50.740">
    <property type="match status" value="1"/>
</dbReference>